<reference evidence="1" key="1">
    <citation type="submission" date="2023-03" db="EMBL/GenBank/DDBJ databases">
        <title>Massive genome expansion in bonnet fungi (Mycena s.s.) driven by repeated elements and novel gene families across ecological guilds.</title>
        <authorList>
            <consortium name="Lawrence Berkeley National Laboratory"/>
            <person name="Harder C.B."/>
            <person name="Miyauchi S."/>
            <person name="Viragh M."/>
            <person name="Kuo A."/>
            <person name="Thoen E."/>
            <person name="Andreopoulos B."/>
            <person name="Lu D."/>
            <person name="Skrede I."/>
            <person name="Drula E."/>
            <person name="Henrissat B."/>
            <person name="Morin E."/>
            <person name="Kohler A."/>
            <person name="Barry K."/>
            <person name="LaButti K."/>
            <person name="Morin E."/>
            <person name="Salamov A."/>
            <person name="Lipzen A."/>
            <person name="Mereny Z."/>
            <person name="Hegedus B."/>
            <person name="Baldrian P."/>
            <person name="Stursova M."/>
            <person name="Weitz H."/>
            <person name="Taylor A."/>
            <person name="Grigoriev I.V."/>
            <person name="Nagy L.G."/>
            <person name="Martin F."/>
            <person name="Kauserud H."/>
        </authorList>
    </citation>
    <scope>NUCLEOTIDE SEQUENCE</scope>
    <source>
        <strain evidence="1">CBHHK188m</strain>
    </source>
</reference>
<proteinExistence type="predicted"/>
<comment type="caution">
    <text evidence="1">The sequence shown here is derived from an EMBL/GenBank/DDBJ whole genome shotgun (WGS) entry which is preliminary data.</text>
</comment>
<dbReference type="EMBL" id="JARJLG010000207">
    <property type="protein sequence ID" value="KAJ7728143.1"/>
    <property type="molecule type" value="Genomic_DNA"/>
</dbReference>
<gene>
    <name evidence="1" type="ORF">DFH07DRAFT_999093</name>
</gene>
<evidence type="ECO:0000313" key="2">
    <source>
        <dbReference type="Proteomes" id="UP001215280"/>
    </source>
</evidence>
<name>A0AAD7HTQ8_9AGAR</name>
<organism evidence="1 2">
    <name type="scientific">Mycena maculata</name>
    <dbReference type="NCBI Taxonomy" id="230809"/>
    <lineage>
        <taxon>Eukaryota</taxon>
        <taxon>Fungi</taxon>
        <taxon>Dikarya</taxon>
        <taxon>Basidiomycota</taxon>
        <taxon>Agaricomycotina</taxon>
        <taxon>Agaricomycetes</taxon>
        <taxon>Agaricomycetidae</taxon>
        <taxon>Agaricales</taxon>
        <taxon>Marasmiineae</taxon>
        <taxon>Mycenaceae</taxon>
        <taxon>Mycena</taxon>
    </lineage>
</organism>
<accession>A0AAD7HTQ8</accession>
<keyword evidence="2" id="KW-1185">Reference proteome</keyword>
<sequence>MSFSQRSHYSARSFAPTYNIYAPATHGQHQIYIPAAPAPFQTTFIPSGEPTNPMPRGAHVSQSRAFAQPPQHPCDQCHSDTIIEFERQKIPHWHRTDIIPEPGLTAPPGNGPSAVVFESKEPGPGGVLVTDILAFRDCLEHSGAHVLRHTPGPVYAILTVGNKTFEERIPGNCEHRPITCFNLAWWLAKYLQNDLKDKISGLYLLSLFTRDGNTWTANARYSNRTVHSP</sequence>
<evidence type="ECO:0000313" key="1">
    <source>
        <dbReference type="EMBL" id="KAJ7728143.1"/>
    </source>
</evidence>
<dbReference type="AlphaFoldDB" id="A0AAD7HTQ8"/>
<dbReference type="Proteomes" id="UP001215280">
    <property type="component" value="Unassembled WGS sequence"/>
</dbReference>
<protein>
    <submittedName>
        <fullName evidence="1">Uncharacterized protein</fullName>
    </submittedName>
</protein>